<organism evidence="3 4">
    <name type="scientific">Streptomyces mexicanus</name>
    <dbReference type="NCBI Taxonomy" id="178566"/>
    <lineage>
        <taxon>Bacteria</taxon>
        <taxon>Bacillati</taxon>
        <taxon>Actinomycetota</taxon>
        <taxon>Actinomycetes</taxon>
        <taxon>Kitasatosporales</taxon>
        <taxon>Streptomycetaceae</taxon>
        <taxon>Streptomyces</taxon>
    </lineage>
</organism>
<dbReference type="NCBIfam" id="NF033485">
    <property type="entry name" value="small_SCO1431"/>
    <property type="match status" value="1"/>
</dbReference>
<dbReference type="InterPro" id="IPR047816">
    <property type="entry name" value="SCO1431-like"/>
</dbReference>
<dbReference type="EMBL" id="JACMHY010000015">
    <property type="protein sequence ID" value="MBC2869019.1"/>
    <property type="molecule type" value="Genomic_DNA"/>
</dbReference>
<accession>A0A7X1LTN2</accession>
<protein>
    <submittedName>
        <fullName evidence="3">SCO1431 family membrane protein</fullName>
    </submittedName>
</protein>
<keyword evidence="2" id="KW-0812">Transmembrane</keyword>
<reference evidence="3 4" key="1">
    <citation type="submission" date="2020-08" db="EMBL/GenBank/DDBJ databases">
        <title>Whole-Genome Sequence of French Clinical Streptomyces mexicanus Strain Q0842.</title>
        <authorList>
            <person name="Boxberger M."/>
            <person name="La Scola B."/>
        </authorList>
    </citation>
    <scope>NUCLEOTIDE SEQUENCE [LARGE SCALE GENOMIC DNA]</scope>
    <source>
        <strain evidence="3 4">Marseille-Q0842</strain>
    </source>
</reference>
<evidence type="ECO:0000256" key="1">
    <source>
        <dbReference type="SAM" id="MobiDB-lite"/>
    </source>
</evidence>
<dbReference type="AlphaFoldDB" id="A0A7X1LTN2"/>
<dbReference type="Proteomes" id="UP000517694">
    <property type="component" value="Unassembled WGS sequence"/>
</dbReference>
<keyword evidence="2" id="KW-0472">Membrane</keyword>
<evidence type="ECO:0000313" key="4">
    <source>
        <dbReference type="Proteomes" id="UP000517694"/>
    </source>
</evidence>
<sequence>MTAHPASAASVTPARVRTGGPKGDGDAPKYLEHVLGWVLVVVIAMLVTRLGLL</sequence>
<dbReference type="RefSeq" id="WP_159663051.1">
    <property type="nucleotide sequence ID" value="NZ_JACMHY010000015.1"/>
</dbReference>
<evidence type="ECO:0000313" key="3">
    <source>
        <dbReference type="EMBL" id="MBC2869019.1"/>
    </source>
</evidence>
<gene>
    <name evidence="3" type="ORF">H1R13_29860</name>
</gene>
<evidence type="ECO:0000256" key="2">
    <source>
        <dbReference type="SAM" id="Phobius"/>
    </source>
</evidence>
<name>A0A7X1LTN2_9ACTN</name>
<keyword evidence="2" id="KW-1133">Transmembrane helix</keyword>
<proteinExistence type="predicted"/>
<feature type="transmembrane region" description="Helical" evidence="2">
    <location>
        <begin position="34"/>
        <end position="52"/>
    </location>
</feature>
<feature type="region of interest" description="Disordered" evidence="1">
    <location>
        <begin position="1"/>
        <end position="26"/>
    </location>
</feature>
<comment type="caution">
    <text evidence="3">The sequence shown here is derived from an EMBL/GenBank/DDBJ whole genome shotgun (WGS) entry which is preliminary data.</text>
</comment>
<keyword evidence="4" id="KW-1185">Reference proteome</keyword>
<dbReference type="OrthoDB" id="4312748at2"/>